<dbReference type="GeneID" id="85478735"/>
<dbReference type="InterPro" id="IPR013083">
    <property type="entry name" value="Znf_RING/FYVE/PHD"/>
</dbReference>
<protein>
    <recommendedName>
        <fullName evidence="2">RING-type domain-containing protein</fullName>
    </recommendedName>
</protein>
<dbReference type="Proteomes" id="UP001243989">
    <property type="component" value="Unassembled WGS sequence"/>
</dbReference>
<feature type="domain" description="RING-type" evidence="2">
    <location>
        <begin position="59"/>
        <end position="115"/>
    </location>
</feature>
<reference evidence="3" key="1">
    <citation type="submission" date="2021-06" db="EMBL/GenBank/DDBJ databases">
        <title>Comparative genomics, transcriptomics and evolutionary studies reveal genomic signatures of adaptation to plant cell wall in hemibiotrophic fungi.</title>
        <authorList>
            <consortium name="DOE Joint Genome Institute"/>
            <person name="Baroncelli R."/>
            <person name="Diaz J.F."/>
            <person name="Benocci T."/>
            <person name="Peng M."/>
            <person name="Battaglia E."/>
            <person name="Haridas S."/>
            <person name="Andreopoulos W."/>
            <person name="Labutti K."/>
            <person name="Pangilinan J."/>
            <person name="Floch G.L."/>
            <person name="Makela M.R."/>
            <person name="Henrissat B."/>
            <person name="Grigoriev I.V."/>
            <person name="Crouch J.A."/>
            <person name="De Vries R.P."/>
            <person name="Sukno S.A."/>
            <person name="Thon M.R."/>
        </authorList>
    </citation>
    <scope>NUCLEOTIDE SEQUENCE</scope>
    <source>
        <strain evidence="3">CBS 102054</strain>
    </source>
</reference>
<keyword evidence="1" id="KW-0862">Zinc</keyword>
<evidence type="ECO:0000256" key="1">
    <source>
        <dbReference type="PROSITE-ProRule" id="PRU00175"/>
    </source>
</evidence>
<dbReference type="EMBL" id="JAHMHQ010000013">
    <property type="protein sequence ID" value="KAK1635182.1"/>
    <property type="molecule type" value="Genomic_DNA"/>
</dbReference>
<keyword evidence="1" id="KW-0479">Metal-binding</keyword>
<evidence type="ECO:0000313" key="4">
    <source>
        <dbReference type="Proteomes" id="UP001243989"/>
    </source>
</evidence>
<dbReference type="Gene3D" id="3.30.40.10">
    <property type="entry name" value="Zinc/RING finger domain, C3HC4 (zinc finger)"/>
    <property type="match status" value="1"/>
</dbReference>
<proteinExistence type="predicted"/>
<dbReference type="RefSeq" id="XP_060443789.1">
    <property type="nucleotide sequence ID" value="XM_060593873.1"/>
</dbReference>
<comment type="caution">
    <text evidence="3">The sequence shown here is derived from an EMBL/GenBank/DDBJ whole genome shotgun (WGS) entry which is preliminary data.</text>
</comment>
<dbReference type="PROSITE" id="PS50089">
    <property type="entry name" value="ZF_RING_2"/>
    <property type="match status" value="1"/>
</dbReference>
<evidence type="ECO:0000313" key="3">
    <source>
        <dbReference type="EMBL" id="KAK1635182.1"/>
    </source>
</evidence>
<dbReference type="GO" id="GO:0008270">
    <property type="term" value="F:zinc ion binding"/>
    <property type="evidence" value="ECO:0007669"/>
    <property type="project" value="UniProtKB-KW"/>
</dbReference>
<dbReference type="InterPro" id="IPR001841">
    <property type="entry name" value="Znf_RING"/>
</dbReference>
<sequence>MARIPGFATVRRRYLTTRRSKKRENDESSWLKDTFLPCVSDWLRPHITFLIDKPGDLVCQICHHSQLALRSEAEARGLYVELWDSVPAMLPCGHVAGAQCLEIWLWDNKSCPFCRQKLVHSECGHQVQPRHLFSQNVAFTPNSIPDGGSIPELCYTCYKAALWVSANFRYRTCKRRFEQARSRYLASESQADANILLHRKVDFEKVIVEEFWEKAITSWLTRW</sequence>
<keyword evidence="4" id="KW-1185">Reference proteome</keyword>
<dbReference type="Pfam" id="PF13639">
    <property type="entry name" value="zf-RING_2"/>
    <property type="match status" value="1"/>
</dbReference>
<name>A0AAJ0ECU8_9PEZI</name>
<keyword evidence="1" id="KW-0863">Zinc-finger</keyword>
<dbReference type="AlphaFoldDB" id="A0AAJ0ECU8"/>
<accession>A0AAJ0ECU8</accession>
<dbReference type="SUPFAM" id="SSF57850">
    <property type="entry name" value="RING/U-box"/>
    <property type="match status" value="1"/>
</dbReference>
<gene>
    <name evidence="3" type="ORF">BDP81DRAFT_462229</name>
</gene>
<organism evidence="3 4">
    <name type="scientific">Colletotrichum phormii</name>
    <dbReference type="NCBI Taxonomy" id="359342"/>
    <lineage>
        <taxon>Eukaryota</taxon>
        <taxon>Fungi</taxon>
        <taxon>Dikarya</taxon>
        <taxon>Ascomycota</taxon>
        <taxon>Pezizomycotina</taxon>
        <taxon>Sordariomycetes</taxon>
        <taxon>Hypocreomycetidae</taxon>
        <taxon>Glomerellales</taxon>
        <taxon>Glomerellaceae</taxon>
        <taxon>Colletotrichum</taxon>
        <taxon>Colletotrichum acutatum species complex</taxon>
    </lineage>
</organism>
<evidence type="ECO:0000259" key="2">
    <source>
        <dbReference type="PROSITE" id="PS50089"/>
    </source>
</evidence>